<comment type="caution">
    <text evidence="13">The sequence shown here is derived from an EMBL/GenBank/DDBJ whole genome shotgun (WGS) entry which is preliminary data.</text>
</comment>
<dbReference type="Pfam" id="PF03544">
    <property type="entry name" value="TonB_C"/>
    <property type="match status" value="1"/>
</dbReference>
<dbReference type="PRINTS" id="PR01374">
    <property type="entry name" value="TONBPROTEIN"/>
</dbReference>
<organism evidence="13 14">
    <name type="scientific">Marinicella sediminis</name>
    <dbReference type="NCBI Taxonomy" id="1792834"/>
    <lineage>
        <taxon>Bacteria</taxon>
        <taxon>Pseudomonadati</taxon>
        <taxon>Pseudomonadota</taxon>
        <taxon>Gammaproteobacteria</taxon>
        <taxon>Lysobacterales</taxon>
        <taxon>Marinicellaceae</taxon>
        <taxon>Marinicella</taxon>
    </lineage>
</organism>
<reference evidence="14" key="1">
    <citation type="journal article" date="2019" name="Int. J. Syst. Evol. Microbiol.">
        <title>The Global Catalogue of Microorganisms (GCM) 10K type strain sequencing project: providing services to taxonomists for standard genome sequencing and annotation.</title>
        <authorList>
            <consortium name="The Broad Institute Genomics Platform"/>
            <consortium name="The Broad Institute Genome Sequencing Center for Infectious Disease"/>
            <person name="Wu L."/>
            <person name="Ma J."/>
        </authorList>
    </citation>
    <scope>NUCLEOTIDE SEQUENCE [LARGE SCALE GENOMIC DNA]</scope>
    <source>
        <strain evidence="14">KCTC 42953</strain>
    </source>
</reference>
<dbReference type="Gene3D" id="3.30.1150.10">
    <property type="match status" value="1"/>
</dbReference>
<evidence type="ECO:0000256" key="6">
    <source>
        <dbReference type="ARBA" id="ARBA00022692"/>
    </source>
</evidence>
<proteinExistence type="inferred from homology"/>
<evidence type="ECO:0000256" key="3">
    <source>
        <dbReference type="ARBA" id="ARBA00022448"/>
    </source>
</evidence>
<evidence type="ECO:0000256" key="8">
    <source>
        <dbReference type="ARBA" id="ARBA00022989"/>
    </source>
</evidence>
<dbReference type="SUPFAM" id="SSF74653">
    <property type="entry name" value="TolA/TonB C-terminal domain"/>
    <property type="match status" value="1"/>
</dbReference>
<keyword evidence="6" id="KW-0812">Transmembrane</keyword>
<sequence length="216" mass="23850">MSHLPRITGSALLSAGITAALFIGMQGLLEGESHPLSAQELDLTMTHFRPDVETKVRKRVKKQPPEKPQSSQPPAVPRLQAVKNEQIQLENPNEYSNSKSINLLSQTSIPGFSIVAHQVQHEGQGGIKAGIPPVYPPKAVLNNIEGWVLVSITVNQQGQVDQVKVVDSEPARMFEEAAVKAVKKWAFYSKTNNGQSVSYEFNQKIEFKLDQLEETN</sequence>
<dbReference type="PANTHER" id="PTHR33446">
    <property type="entry name" value="PROTEIN TONB-RELATED"/>
    <property type="match status" value="1"/>
</dbReference>
<keyword evidence="9" id="KW-0472">Membrane</keyword>
<dbReference type="RefSeq" id="WP_077410883.1">
    <property type="nucleotide sequence ID" value="NZ_JBHRTS010000005.1"/>
</dbReference>
<evidence type="ECO:0000313" key="13">
    <source>
        <dbReference type="EMBL" id="MFC3194840.1"/>
    </source>
</evidence>
<dbReference type="InterPro" id="IPR051045">
    <property type="entry name" value="TonB-dependent_transducer"/>
</dbReference>
<dbReference type="NCBIfam" id="TIGR01352">
    <property type="entry name" value="tonB_Cterm"/>
    <property type="match status" value="1"/>
</dbReference>
<comment type="subcellular location">
    <subcellularLocation>
        <location evidence="1 10">Cell inner membrane</location>
        <topology evidence="1 10">Single-pass membrane protein</topology>
        <orientation evidence="1 10">Periplasmic side</orientation>
    </subcellularLocation>
</comment>
<evidence type="ECO:0000256" key="7">
    <source>
        <dbReference type="ARBA" id="ARBA00022927"/>
    </source>
</evidence>
<evidence type="ECO:0000259" key="12">
    <source>
        <dbReference type="PROSITE" id="PS52015"/>
    </source>
</evidence>
<evidence type="ECO:0000256" key="4">
    <source>
        <dbReference type="ARBA" id="ARBA00022475"/>
    </source>
</evidence>
<keyword evidence="3 10" id="KW-0813">Transport</keyword>
<dbReference type="Proteomes" id="UP001595533">
    <property type="component" value="Unassembled WGS sequence"/>
</dbReference>
<dbReference type="EMBL" id="JBHRTS010000005">
    <property type="protein sequence ID" value="MFC3194840.1"/>
    <property type="molecule type" value="Genomic_DNA"/>
</dbReference>
<dbReference type="InterPro" id="IPR003538">
    <property type="entry name" value="TonB"/>
</dbReference>
<feature type="domain" description="TonB C-terminal" evidence="12">
    <location>
        <begin position="120"/>
        <end position="216"/>
    </location>
</feature>
<feature type="region of interest" description="Disordered" evidence="11">
    <location>
        <begin position="55"/>
        <end position="78"/>
    </location>
</feature>
<name>A0ABV7J9Q3_9GAMM</name>
<dbReference type="InterPro" id="IPR037682">
    <property type="entry name" value="TonB_C"/>
</dbReference>
<evidence type="ECO:0000256" key="9">
    <source>
        <dbReference type="ARBA" id="ARBA00023136"/>
    </source>
</evidence>
<comment type="function">
    <text evidence="10">Interacts with outer membrane receptor proteins that carry out high-affinity binding and energy dependent uptake into the periplasmic space of specific substrates. It could act to transduce energy from the cytoplasmic membrane to specific energy-requiring processes in the outer membrane, resulting in the release into the periplasm of ligands bound by these outer membrane proteins.</text>
</comment>
<evidence type="ECO:0000256" key="1">
    <source>
        <dbReference type="ARBA" id="ARBA00004383"/>
    </source>
</evidence>
<dbReference type="InterPro" id="IPR006260">
    <property type="entry name" value="TonB/TolA_C"/>
</dbReference>
<accession>A0ABV7J9Q3</accession>
<keyword evidence="5 10" id="KW-0997">Cell inner membrane</keyword>
<evidence type="ECO:0000256" key="11">
    <source>
        <dbReference type="SAM" id="MobiDB-lite"/>
    </source>
</evidence>
<protein>
    <recommendedName>
        <fullName evidence="10">Protein TonB</fullName>
    </recommendedName>
</protein>
<evidence type="ECO:0000256" key="2">
    <source>
        <dbReference type="ARBA" id="ARBA00006555"/>
    </source>
</evidence>
<gene>
    <name evidence="13" type="ORF">ACFODZ_11375</name>
</gene>
<keyword evidence="4 10" id="KW-1003">Cell membrane</keyword>
<evidence type="ECO:0000313" key="14">
    <source>
        <dbReference type="Proteomes" id="UP001595533"/>
    </source>
</evidence>
<keyword evidence="10" id="KW-0735">Signal-anchor</keyword>
<dbReference type="PROSITE" id="PS52015">
    <property type="entry name" value="TONB_CTD"/>
    <property type="match status" value="1"/>
</dbReference>
<keyword evidence="14" id="KW-1185">Reference proteome</keyword>
<dbReference type="PANTHER" id="PTHR33446:SF14">
    <property type="entry name" value="PROTEIN TONB"/>
    <property type="match status" value="1"/>
</dbReference>
<evidence type="ECO:0000256" key="10">
    <source>
        <dbReference type="RuleBase" id="RU362123"/>
    </source>
</evidence>
<evidence type="ECO:0000256" key="5">
    <source>
        <dbReference type="ARBA" id="ARBA00022519"/>
    </source>
</evidence>
<keyword evidence="8" id="KW-1133">Transmembrane helix</keyword>
<comment type="similarity">
    <text evidence="2 10">Belongs to the TonB family.</text>
</comment>
<keyword evidence="7 10" id="KW-0653">Protein transport</keyword>